<comment type="caution">
    <text evidence="2">The sequence shown here is derived from an EMBL/GenBank/DDBJ whole genome shotgun (WGS) entry which is preliminary data.</text>
</comment>
<dbReference type="InParanoid" id="A0A1Y2B8W0"/>
<feature type="domain" description="Stress-response A/B barrel" evidence="1">
    <location>
        <begin position="3"/>
        <end position="103"/>
    </location>
</feature>
<dbReference type="AlphaFoldDB" id="A0A1Y2B8W0"/>
<dbReference type="Pfam" id="PF07876">
    <property type="entry name" value="Dabb"/>
    <property type="match status" value="1"/>
</dbReference>
<dbReference type="InterPro" id="IPR011008">
    <property type="entry name" value="Dimeric_a/b-barrel"/>
</dbReference>
<dbReference type="SUPFAM" id="SSF54909">
    <property type="entry name" value="Dimeric alpha+beta barrel"/>
    <property type="match status" value="1"/>
</dbReference>
<dbReference type="EMBL" id="MCFC01000016">
    <property type="protein sequence ID" value="ORY31288.1"/>
    <property type="molecule type" value="Genomic_DNA"/>
</dbReference>
<proteinExistence type="predicted"/>
<protein>
    <recommendedName>
        <fullName evidence="1">Stress-response A/B barrel domain-containing protein</fullName>
    </recommendedName>
</protein>
<accession>A0A1Y2B8W0</accession>
<evidence type="ECO:0000313" key="3">
    <source>
        <dbReference type="Proteomes" id="UP000193986"/>
    </source>
</evidence>
<dbReference type="OrthoDB" id="1601230at2759"/>
<dbReference type="Proteomes" id="UP000193986">
    <property type="component" value="Unassembled WGS sequence"/>
</dbReference>
<keyword evidence="3" id="KW-1185">Reference proteome</keyword>
<dbReference type="SMART" id="SM00886">
    <property type="entry name" value="Dabb"/>
    <property type="match status" value="1"/>
</dbReference>
<evidence type="ECO:0000259" key="1">
    <source>
        <dbReference type="PROSITE" id="PS51502"/>
    </source>
</evidence>
<dbReference type="PROSITE" id="PS51502">
    <property type="entry name" value="S_R_A_B_BARREL"/>
    <property type="match status" value="1"/>
</dbReference>
<dbReference type="InterPro" id="IPR013097">
    <property type="entry name" value="Dabb"/>
</dbReference>
<dbReference type="Gene3D" id="3.30.70.100">
    <property type="match status" value="1"/>
</dbReference>
<dbReference type="STRING" id="71784.A0A1Y2B8W0"/>
<evidence type="ECO:0000313" key="2">
    <source>
        <dbReference type="EMBL" id="ORY31288.1"/>
    </source>
</evidence>
<name>A0A1Y2B8W0_9TREE</name>
<organism evidence="2 3">
    <name type="scientific">Naematelia encephala</name>
    <dbReference type="NCBI Taxonomy" id="71784"/>
    <lineage>
        <taxon>Eukaryota</taxon>
        <taxon>Fungi</taxon>
        <taxon>Dikarya</taxon>
        <taxon>Basidiomycota</taxon>
        <taxon>Agaricomycotina</taxon>
        <taxon>Tremellomycetes</taxon>
        <taxon>Tremellales</taxon>
        <taxon>Naemateliaceae</taxon>
        <taxon>Naematelia</taxon>
    </lineage>
</organism>
<gene>
    <name evidence="2" type="ORF">BCR39DRAFT_587613</name>
</gene>
<sequence>MTIYHVVSFSTADATSLAEITKGLRALKTTCVKPDGKPYIKSLHGGSQTSKEGRDHGMQVAFILEFENDEDLQYYLFTDEVHDQFKTKAGKEYQATGVVVLDFEDGVYPS</sequence>
<reference evidence="2 3" key="1">
    <citation type="submission" date="2016-07" db="EMBL/GenBank/DDBJ databases">
        <title>Pervasive Adenine N6-methylation of Active Genes in Fungi.</title>
        <authorList>
            <consortium name="DOE Joint Genome Institute"/>
            <person name="Mondo S.J."/>
            <person name="Dannebaum R.O."/>
            <person name="Kuo R.C."/>
            <person name="Labutti K."/>
            <person name="Haridas S."/>
            <person name="Kuo A."/>
            <person name="Salamov A."/>
            <person name="Ahrendt S.R."/>
            <person name="Lipzen A."/>
            <person name="Sullivan W."/>
            <person name="Andreopoulos W.B."/>
            <person name="Clum A."/>
            <person name="Lindquist E."/>
            <person name="Daum C."/>
            <person name="Ramamoorthy G.K."/>
            <person name="Gryganskyi A."/>
            <person name="Culley D."/>
            <person name="Magnuson J.K."/>
            <person name="James T.Y."/>
            <person name="O'Malley M.A."/>
            <person name="Stajich J.E."/>
            <person name="Spatafora J.W."/>
            <person name="Visel A."/>
            <person name="Grigoriev I.V."/>
        </authorList>
    </citation>
    <scope>NUCLEOTIDE SEQUENCE [LARGE SCALE GENOMIC DNA]</scope>
    <source>
        <strain evidence="2 3">68-887.2</strain>
    </source>
</reference>